<dbReference type="PANTHER" id="PTHR10210:SF32">
    <property type="entry name" value="RIBOSE-PHOSPHATE PYROPHOSPHOKINASE 2"/>
    <property type="match status" value="1"/>
</dbReference>
<gene>
    <name evidence="9" type="primary">prs</name>
    <name evidence="9" type="ORF">WJU16_15175</name>
</gene>
<evidence type="ECO:0000256" key="4">
    <source>
        <dbReference type="ARBA" id="ARBA00022741"/>
    </source>
</evidence>
<dbReference type="SMART" id="SM01400">
    <property type="entry name" value="Pribosyltran_N"/>
    <property type="match status" value="1"/>
</dbReference>
<dbReference type="InterPro" id="IPR029099">
    <property type="entry name" value="Pribosyltran_N"/>
</dbReference>
<dbReference type="Proteomes" id="UP001485459">
    <property type="component" value="Chromosome"/>
</dbReference>
<dbReference type="RefSeq" id="WP_341834336.1">
    <property type="nucleotide sequence ID" value="NZ_CP149822.1"/>
</dbReference>
<evidence type="ECO:0000259" key="8">
    <source>
        <dbReference type="Pfam" id="PF13793"/>
    </source>
</evidence>
<keyword evidence="4" id="KW-0547">Nucleotide-binding</keyword>
<reference evidence="10" key="1">
    <citation type="submission" date="2024-03" db="EMBL/GenBank/DDBJ databases">
        <title>Chitinophaga horti sp. nov., isolated from garden soil.</title>
        <authorList>
            <person name="Lee D.S."/>
            <person name="Han D.M."/>
            <person name="Baek J.H."/>
            <person name="Choi D.G."/>
            <person name="Jeon J.H."/>
            <person name="Jeon C.O."/>
        </authorList>
    </citation>
    <scope>NUCLEOTIDE SEQUENCE [LARGE SCALE GENOMIC DNA]</scope>
    <source>
        <strain evidence="10">GPA1</strain>
    </source>
</reference>
<dbReference type="Pfam" id="PF13793">
    <property type="entry name" value="Pribosyltran_N"/>
    <property type="match status" value="1"/>
</dbReference>
<evidence type="ECO:0000256" key="6">
    <source>
        <dbReference type="ARBA" id="ARBA00022840"/>
    </source>
</evidence>
<dbReference type="InterPro" id="IPR000836">
    <property type="entry name" value="PRTase_dom"/>
</dbReference>
<sequence length="310" mass="33864">MARKIVFSTQRYQYLKEALLAIAPEDWEPGLLSIRDFPDGEHYHRITSSVTGKEVVLIGGTIDDKETLELFDIANGCIQYGALCVNLVIPYFGYSTMERAVQYGEIVKAKTRATLFSALPAASNGIRVIMIDLHVDGISYYFERNVRPVHLYAKTIVQQAALDIAGGRPFVLASTDSGRAKWVESLANDLGVQAAFVFKKRVSGEETHVTAISANVQDTLVIIYDDMIRTGGSLINAAQAYKQAGASSIGVITTHGIFAGNGFRKIAESGLVEKLICTDTHPNALDISDPLLEVRSVAPVILSYFEDVPF</sequence>
<evidence type="ECO:0000256" key="3">
    <source>
        <dbReference type="ARBA" id="ARBA00022727"/>
    </source>
</evidence>
<keyword evidence="3" id="KW-0545">Nucleotide biosynthesis</keyword>
<keyword evidence="6" id="KW-0067">ATP-binding</keyword>
<keyword evidence="10" id="KW-1185">Reference proteome</keyword>
<dbReference type="PANTHER" id="PTHR10210">
    <property type="entry name" value="RIBOSE-PHOSPHATE DIPHOSPHOKINASE FAMILY MEMBER"/>
    <property type="match status" value="1"/>
</dbReference>
<evidence type="ECO:0000256" key="2">
    <source>
        <dbReference type="ARBA" id="ARBA00022679"/>
    </source>
</evidence>
<dbReference type="Gene3D" id="3.40.50.2020">
    <property type="match status" value="2"/>
</dbReference>
<comment type="catalytic activity">
    <reaction evidence="7">
        <text>D-ribose 5-phosphate + ATP = 5-phospho-alpha-D-ribose 1-diphosphate + AMP + H(+)</text>
        <dbReference type="Rhea" id="RHEA:15609"/>
        <dbReference type="ChEBI" id="CHEBI:15378"/>
        <dbReference type="ChEBI" id="CHEBI:30616"/>
        <dbReference type="ChEBI" id="CHEBI:58017"/>
        <dbReference type="ChEBI" id="CHEBI:78346"/>
        <dbReference type="ChEBI" id="CHEBI:456215"/>
        <dbReference type="EC" id="2.7.6.1"/>
    </reaction>
</comment>
<dbReference type="GO" id="GO:0004749">
    <property type="term" value="F:ribose phosphate diphosphokinase activity"/>
    <property type="evidence" value="ECO:0007669"/>
    <property type="project" value="UniProtKB-EC"/>
</dbReference>
<evidence type="ECO:0000313" key="9">
    <source>
        <dbReference type="EMBL" id="WZN39346.1"/>
    </source>
</evidence>
<dbReference type="Pfam" id="PF14572">
    <property type="entry name" value="Pribosyl_synth"/>
    <property type="match status" value="1"/>
</dbReference>
<dbReference type="CDD" id="cd06223">
    <property type="entry name" value="PRTases_typeI"/>
    <property type="match status" value="1"/>
</dbReference>
<dbReference type="SUPFAM" id="SSF53271">
    <property type="entry name" value="PRTase-like"/>
    <property type="match status" value="2"/>
</dbReference>
<evidence type="ECO:0000256" key="1">
    <source>
        <dbReference type="ARBA" id="ARBA00013247"/>
    </source>
</evidence>
<organism evidence="9 10">
    <name type="scientific">Chitinophaga pollutisoli</name>
    <dbReference type="NCBI Taxonomy" id="3133966"/>
    <lineage>
        <taxon>Bacteria</taxon>
        <taxon>Pseudomonadati</taxon>
        <taxon>Bacteroidota</taxon>
        <taxon>Chitinophagia</taxon>
        <taxon>Chitinophagales</taxon>
        <taxon>Chitinophagaceae</taxon>
        <taxon>Chitinophaga</taxon>
    </lineage>
</organism>
<keyword evidence="5" id="KW-0418">Kinase</keyword>
<protein>
    <recommendedName>
        <fullName evidence="1">ribose-phosphate diphosphokinase</fullName>
        <ecNumber evidence="1">2.7.6.1</ecNumber>
    </recommendedName>
</protein>
<dbReference type="EC" id="2.7.6.1" evidence="1"/>
<feature type="domain" description="Ribose-phosphate pyrophosphokinase N-terminal" evidence="8">
    <location>
        <begin position="26"/>
        <end position="118"/>
    </location>
</feature>
<dbReference type="InterPro" id="IPR005946">
    <property type="entry name" value="Rib-P_diPkinase"/>
</dbReference>
<dbReference type="NCBIfam" id="TIGR01251">
    <property type="entry name" value="ribP_PPkin"/>
    <property type="match status" value="1"/>
</dbReference>
<proteinExistence type="predicted"/>
<keyword evidence="2 9" id="KW-0808">Transferase</keyword>
<name>A0ABZ2YHZ7_9BACT</name>
<dbReference type="EMBL" id="CP149822">
    <property type="protein sequence ID" value="WZN39346.1"/>
    <property type="molecule type" value="Genomic_DNA"/>
</dbReference>
<evidence type="ECO:0000256" key="7">
    <source>
        <dbReference type="ARBA" id="ARBA00049535"/>
    </source>
</evidence>
<accession>A0ABZ2YHZ7</accession>
<dbReference type="InterPro" id="IPR029057">
    <property type="entry name" value="PRTase-like"/>
</dbReference>
<evidence type="ECO:0000313" key="10">
    <source>
        <dbReference type="Proteomes" id="UP001485459"/>
    </source>
</evidence>
<evidence type="ECO:0000256" key="5">
    <source>
        <dbReference type="ARBA" id="ARBA00022777"/>
    </source>
</evidence>